<evidence type="ECO:0000259" key="20">
    <source>
        <dbReference type="PROSITE" id="PS50894"/>
    </source>
</evidence>
<accession>A0A0A7EHU7</accession>
<dbReference type="PROSITE" id="PS50894">
    <property type="entry name" value="HPT"/>
    <property type="match status" value="1"/>
</dbReference>
<keyword evidence="9" id="KW-0418">Kinase</keyword>
<dbReference type="STRING" id="1348114.OM33_14665"/>
<evidence type="ECO:0000256" key="5">
    <source>
        <dbReference type="ARBA" id="ARBA00022519"/>
    </source>
</evidence>
<evidence type="ECO:0000259" key="18">
    <source>
        <dbReference type="PROSITE" id="PS50110"/>
    </source>
</evidence>
<dbReference type="Gene3D" id="6.10.340.10">
    <property type="match status" value="1"/>
</dbReference>
<dbReference type="SMART" id="SM00387">
    <property type="entry name" value="HATPase_c"/>
    <property type="match status" value="1"/>
</dbReference>
<reference evidence="21 22" key="1">
    <citation type="submission" date="2014-11" db="EMBL/GenBank/DDBJ databases">
        <title>Complete Genome Sequence of Pseudoalteromonas sp. Strain OCN003 Isolated from Kaneohe Bay, Oahu, Hawaii.</title>
        <authorList>
            <person name="Beurmann S."/>
            <person name="Videau P."/>
            <person name="Ushijima B."/>
            <person name="Smith A.M."/>
            <person name="Aeby G.S."/>
            <person name="Callahan S.M."/>
            <person name="Belcaid M."/>
        </authorList>
    </citation>
    <scope>NUCLEOTIDE SEQUENCE [LARGE SCALE GENOMIC DNA]</scope>
    <source>
        <strain evidence="21 22">OCN003</strain>
    </source>
</reference>
<dbReference type="GO" id="GO:0009927">
    <property type="term" value="F:histidine phosphotransfer kinase activity"/>
    <property type="evidence" value="ECO:0007669"/>
    <property type="project" value="TreeGrafter"/>
</dbReference>
<dbReference type="Pfam" id="PF01627">
    <property type="entry name" value="Hpt"/>
    <property type="match status" value="1"/>
</dbReference>
<evidence type="ECO:0000256" key="12">
    <source>
        <dbReference type="ARBA" id="ARBA00023012"/>
    </source>
</evidence>
<keyword evidence="11 16" id="KW-1133">Transmembrane helix</keyword>
<feature type="domain" description="Histidine kinase" evidence="17">
    <location>
        <begin position="418"/>
        <end position="636"/>
    </location>
</feature>
<dbReference type="Pfam" id="PF00672">
    <property type="entry name" value="HAMP"/>
    <property type="match status" value="1"/>
</dbReference>
<protein>
    <recommendedName>
        <fullName evidence="3">histidine kinase</fullName>
        <ecNumber evidence="3">2.7.13.3</ecNumber>
    </recommendedName>
</protein>
<dbReference type="Pfam" id="PF00512">
    <property type="entry name" value="HisKA"/>
    <property type="match status" value="1"/>
</dbReference>
<dbReference type="SMART" id="SM00304">
    <property type="entry name" value="HAMP"/>
    <property type="match status" value="1"/>
</dbReference>
<dbReference type="Gene3D" id="1.20.120.160">
    <property type="entry name" value="HPT domain"/>
    <property type="match status" value="1"/>
</dbReference>
<evidence type="ECO:0000256" key="14">
    <source>
        <dbReference type="PROSITE-ProRule" id="PRU00110"/>
    </source>
</evidence>
<evidence type="ECO:0000256" key="1">
    <source>
        <dbReference type="ARBA" id="ARBA00000085"/>
    </source>
</evidence>
<dbReference type="SMART" id="SM00073">
    <property type="entry name" value="HPT"/>
    <property type="match status" value="1"/>
</dbReference>
<evidence type="ECO:0000259" key="17">
    <source>
        <dbReference type="PROSITE" id="PS50109"/>
    </source>
</evidence>
<evidence type="ECO:0000313" key="22">
    <source>
        <dbReference type="Proteomes" id="UP000030341"/>
    </source>
</evidence>
<dbReference type="PROSITE" id="PS50885">
    <property type="entry name" value="HAMP"/>
    <property type="match status" value="1"/>
</dbReference>
<dbReference type="RefSeq" id="WP_038642800.1">
    <property type="nucleotide sequence ID" value="NZ_CP009888.1"/>
</dbReference>
<evidence type="ECO:0000256" key="13">
    <source>
        <dbReference type="ARBA" id="ARBA00023136"/>
    </source>
</evidence>
<evidence type="ECO:0000256" key="2">
    <source>
        <dbReference type="ARBA" id="ARBA00004429"/>
    </source>
</evidence>
<evidence type="ECO:0000256" key="3">
    <source>
        <dbReference type="ARBA" id="ARBA00012438"/>
    </source>
</evidence>
<dbReference type="Gene3D" id="1.10.287.130">
    <property type="match status" value="1"/>
</dbReference>
<dbReference type="SMART" id="SM00388">
    <property type="entry name" value="HisKA"/>
    <property type="match status" value="1"/>
</dbReference>
<dbReference type="KEGG" id="pseo:OM33_14665"/>
<evidence type="ECO:0000256" key="6">
    <source>
        <dbReference type="ARBA" id="ARBA00022553"/>
    </source>
</evidence>
<dbReference type="SUPFAM" id="SSF47384">
    <property type="entry name" value="Homodimeric domain of signal transducing histidine kinase"/>
    <property type="match status" value="1"/>
</dbReference>
<sequence>MNNNKLSVRLLWYITPLVIIPMAIQGVFSLTNVTSSSEKQAEAIVTRFVEQQVNKSQNFTQFYNSIIELLSASPVLNNYLIYSYDEDNKPSKARTKLVSSLVDEFGNYVDSFPHILSIGVINPEGDVLSYYPKAVLETRDSYPFSDQLANNRKQQNTFFVPEEDKTSIYLSYRLFDSRFTLDSPKVLGYLIFHIDSDEIARSVANDYFSDTINFIMDSSGKILFCNQTSLNNSYVSEYELQLLKNTANTEVFNQLSLHTLADDTRMILANSMGNDLYFVTALNKNSLYKAGQTITMYTALLILSTAIFLPGIIFLVVRRMLLKPIESLAEASHKVGDGDLNVKLQQDRSDELGMLFRDFNHMVNQIKQYQTELLDYREHLEEKVVTRTQAIAKINKKLEKAIIEAEQANHLKSRFLANMSHEIRTPLTAIMGFTETILAQESNNKKAKYLSTVLRNSKHLLELINNILDLSKIEADKLEVETRVVELIPFINDIKSIIEPMAAEKKLELSLNIDYPLPSIIHSDETRLKQVLLNICTNAVKFTEKGEVELNVRYSPSTEKLIFTVIDSGIGMSQQEQERAFKPFEQADISTTRKFGGTGLGLCIAKNLAQILGGDISVTSKLSEGSRFEVIIATNNQNHSVDMVNSANSAKAMLKEDVGSHAQQFEGNILVAEDNKDNQDLIRLLLSQWGISPDFANNGAEAVEQALTNDYDLILMDMQMPVMGGLEATEMLRNAAYDGPIVALTANVMKNDVDAYLEAGCDKALAKPIDKMQLEQTLQQYLALERDGQQNWEELFQGERFKQISDNYKSKLPNLLKQIASLNEQQDLNELLALAHSIKGSAGCFGFNHISDAAAELELCIREHNEEALDYHVLKLEQAIIFILNLKEDD</sequence>
<comment type="catalytic activity">
    <reaction evidence="1">
        <text>ATP + protein L-histidine = ADP + protein N-phospho-L-histidine.</text>
        <dbReference type="EC" id="2.7.13.3"/>
    </reaction>
</comment>
<dbReference type="InterPro" id="IPR003594">
    <property type="entry name" value="HATPase_dom"/>
</dbReference>
<dbReference type="PROSITE" id="PS50109">
    <property type="entry name" value="HIS_KIN"/>
    <property type="match status" value="1"/>
</dbReference>
<dbReference type="SUPFAM" id="SSF55874">
    <property type="entry name" value="ATPase domain of HSP90 chaperone/DNA topoisomerase II/histidine kinase"/>
    <property type="match status" value="1"/>
</dbReference>
<dbReference type="AlphaFoldDB" id="A0A0A7EHU7"/>
<dbReference type="SUPFAM" id="SSF52172">
    <property type="entry name" value="CheY-like"/>
    <property type="match status" value="1"/>
</dbReference>
<dbReference type="Pfam" id="PF02518">
    <property type="entry name" value="HATPase_c"/>
    <property type="match status" value="1"/>
</dbReference>
<feature type="modified residue" description="Phosphohistidine" evidence="14">
    <location>
        <position position="836"/>
    </location>
</feature>
<keyword evidence="10" id="KW-0067">ATP-binding</keyword>
<evidence type="ECO:0000256" key="10">
    <source>
        <dbReference type="ARBA" id="ARBA00022840"/>
    </source>
</evidence>
<dbReference type="Proteomes" id="UP000030341">
    <property type="component" value="Chromosome 1"/>
</dbReference>
<dbReference type="InterPro" id="IPR008207">
    <property type="entry name" value="Sig_transdc_His_kin_Hpt_dom"/>
</dbReference>
<dbReference type="Gene3D" id="3.30.565.10">
    <property type="entry name" value="Histidine kinase-like ATPase, C-terminal domain"/>
    <property type="match status" value="1"/>
</dbReference>
<dbReference type="InterPro" id="IPR036641">
    <property type="entry name" value="HPT_dom_sf"/>
</dbReference>
<comment type="subcellular location">
    <subcellularLocation>
        <location evidence="2">Cell inner membrane</location>
        <topology evidence="2">Multi-pass membrane protein</topology>
    </subcellularLocation>
</comment>
<evidence type="ECO:0000256" key="16">
    <source>
        <dbReference type="SAM" id="Phobius"/>
    </source>
</evidence>
<evidence type="ECO:0000256" key="7">
    <source>
        <dbReference type="ARBA" id="ARBA00022679"/>
    </source>
</evidence>
<dbReference type="InterPro" id="IPR005467">
    <property type="entry name" value="His_kinase_dom"/>
</dbReference>
<evidence type="ECO:0000259" key="19">
    <source>
        <dbReference type="PROSITE" id="PS50885"/>
    </source>
</evidence>
<keyword evidence="12" id="KW-0902">Two-component regulatory system</keyword>
<dbReference type="Pfam" id="PF00072">
    <property type="entry name" value="Response_reg"/>
    <property type="match status" value="1"/>
</dbReference>
<dbReference type="InterPro" id="IPR036097">
    <property type="entry name" value="HisK_dim/P_sf"/>
</dbReference>
<feature type="domain" description="Response regulatory" evidence="18">
    <location>
        <begin position="668"/>
        <end position="782"/>
    </location>
</feature>
<feature type="domain" description="HAMP" evidence="19">
    <location>
        <begin position="319"/>
        <end position="371"/>
    </location>
</feature>
<gene>
    <name evidence="21" type="ORF">OM33_14665</name>
</gene>
<keyword evidence="7" id="KW-0808">Transferase</keyword>
<feature type="transmembrane region" description="Helical" evidence="16">
    <location>
        <begin position="294"/>
        <end position="317"/>
    </location>
</feature>
<dbReference type="SUPFAM" id="SSF158472">
    <property type="entry name" value="HAMP domain-like"/>
    <property type="match status" value="1"/>
</dbReference>
<dbReference type="eggNOG" id="COG0642">
    <property type="taxonomic scope" value="Bacteria"/>
</dbReference>
<proteinExistence type="predicted"/>
<dbReference type="EC" id="2.7.13.3" evidence="3"/>
<dbReference type="CDD" id="cd18773">
    <property type="entry name" value="PDC1_HK_sensor"/>
    <property type="match status" value="1"/>
</dbReference>
<dbReference type="InterPro" id="IPR011006">
    <property type="entry name" value="CheY-like_superfamily"/>
</dbReference>
<organism evidence="21 22">
    <name type="scientific">Pseudoalteromonas piratica</name>
    <dbReference type="NCBI Taxonomy" id="1348114"/>
    <lineage>
        <taxon>Bacteria</taxon>
        <taxon>Pseudomonadati</taxon>
        <taxon>Pseudomonadota</taxon>
        <taxon>Gammaproteobacteria</taxon>
        <taxon>Alteromonadales</taxon>
        <taxon>Pseudoalteromonadaceae</taxon>
        <taxon>Pseudoalteromonas</taxon>
    </lineage>
</organism>
<dbReference type="InterPro" id="IPR001789">
    <property type="entry name" value="Sig_transdc_resp-reg_receiver"/>
</dbReference>
<feature type="modified residue" description="4-aspartylphosphate" evidence="15">
    <location>
        <position position="717"/>
    </location>
</feature>
<dbReference type="FunFam" id="1.10.287.130:FF:000001">
    <property type="entry name" value="Two-component sensor histidine kinase"/>
    <property type="match status" value="1"/>
</dbReference>
<dbReference type="InterPro" id="IPR003660">
    <property type="entry name" value="HAMP_dom"/>
</dbReference>
<dbReference type="CDD" id="cd16922">
    <property type="entry name" value="HATPase_EvgS-ArcB-TorS-like"/>
    <property type="match status" value="1"/>
</dbReference>
<name>A0A0A7EHU7_9GAMM</name>
<dbReference type="PANTHER" id="PTHR43047">
    <property type="entry name" value="TWO-COMPONENT HISTIDINE PROTEIN KINASE"/>
    <property type="match status" value="1"/>
</dbReference>
<keyword evidence="6 15" id="KW-0597">Phosphoprotein</keyword>
<keyword evidence="5" id="KW-0997">Cell inner membrane</keyword>
<evidence type="ECO:0000256" key="8">
    <source>
        <dbReference type="ARBA" id="ARBA00022692"/>
    </source>
</evidence>
<evidence type="ECO:0000256" key="4">
    <source>
        <dbReference type="ARBA" id="ARBA00022475"/>
    </source>
</evidence>
<dbReference type="Gene3D" id="3.40.50.2300">
    <property type="match status" value="1"/>
</dbReference>
<keyword evidence="4" id="KW-1003">Cell membrane</keyword>
<dbReference type="SMART" id="SM00448">
    <property type="entry name" value="REC"/>
    <property type="match status" value="1"/>
</dbReference>
<dbReference type="GO" id="GO:0005886">
    <property type="term" value="C:plasma membrane"/>
    <property type="evidence" value="ECO:0007669"/>
    <property type="project" value="UniProtKB-SubCell"/>
</dbReference>
<dbReference type="SUPFAM" id="SSF47226">
    <property type="entry name" value="Histidine-containing phosphotransfer domain, HPT domain"/>
    <property type="match status" value="1"/>
</dbReference>
<evidence type="ECO:0000313" key="21">
    <source>
        <dbReference type="EMBL" id="AIY66214.1"/>
    </source>
</evidence>
<dbReference type="OrthoDB" id="9810730at2"/>
<dbReference type="EMBL" id="CP009888">
    <property type="protein sequence ID" value="AIY66214.1"/>
    <property type="molecule type" value="Genomic_DNA"/>
</dbReference>
<keyword evidence="8 16" id="KW-0812">Transmembrane</keyword>
<evidence type="ECO:0000256" key="9">
    <source>
        <dbReference type="ARBA" id="ARBA00022777"/>
    </source>
</evidence>
<keyword evidence="10" id="KW-0547">Nucleotide-binding</keyword>
<dbReference type="FunFam" id="3.30.565.10:FF:000010">
    <property type="entry name" value="Sensor histidine kinase RcsC"/>
    <property type="match status" value="1"/>
</dbReference>
<dbReference type="PROSITE" id="PS50110">
    <property type="entry name" value="RESPONSE_REGULATORY"/>
    <property type="match status" value="1"/>
</dbReference>
<dbReference type="InterPro" id="IPR004358">
    <property type="entry name" value="Sig_transdc_His_kin-like_C"/>
</dbReference>
<evidence type="ECO:0000256" key="15">
    <source>
        <dbReference type="PROSITE-ProRule" id="PRU00169"/>
    </source>
</evidence>
<keyword evidence="13 16" id="KW-0472">Membrane</keyword>
<dbReference type="GO" id="GO:0000155">
    <property type="term" value="F:phosphorelay sensor kinase activity"/>
    <property type="evidence" value="ECO:0007669"/>
    <property type="project" value="InterPro"/>
</dbReference>
<dbReference type="HOGENOM" id="CLU_325674_0_0_6"/>
<dbReference type="PANTHER" id="PTHR43047:SF72">
    <property type="entry name" value="OSMOSENSING HISTIDINE PROTEIN KINASE SLN1"/>
    <property type="match status" value="1"/>
</dbReference>
<dbReference type="CDD" id="cd00088">
    <property type="entry name" value="HPT"/>
    <property type="match status" value="1"/>
</dbReference>
<dbReference type="CDD" id="cd00082">
    <property type="entry name" value="HisKA"/>
    <property type="match status" value="1"/>
</dbReference>
<dbReference type="InterPro" id="IPR036890">
    <property type="entry name" value="HATPase_C_sf"/>
</dbReference>
<dbReference type="CDD" id="cd17546">
    <property type="entry name" value="REC_hyHK_CKI1_RcsC-like"/>
    <property type="match status" value="1"/>
</dbReference>
<dbReference type="CDD" id="cd06225">
    <property type="entry name" value="HAMP"/>
    <property type="match status" value="1"/>
</dbReference>
<evidence type="ECO:0000256" key="11">
    <source>
        <dbReference type="ARBA" id="ARBA00022989"/>
    </source>
</evidence>
<dbReference type="PRINTS" id="PR00344">
    <property type="entry name" value="BCTRLSENSOR"/>
</dbReference>
<dbReference type="InterPro" id="IPR003661">
    <property type="entry name" value="HisK_dim/P_dom"/>
</dbReference>
<feature type="domain" description="HPt" evidence="20">
    <location>
        <begin position="793"/>
        <end position="890"/>
    </location>
</feature>
<keyword evidence="22" id="KW-1185">Reference proteome</keyword>